<dbReference type="EC" id="3.6.1.1" evidence="3"/>
<evidence type="ECO:0000256" key="4">
    <source>
        <dbReference type="ARBA" id="ARBA00022723"/>
    </source>
</evidence>
<proteinExistence type="inferred from homology"/>
<dbReference type="GO" id="GO:0000287">
    <property type="term" value="F:magnesium ion binding"/>
    <property type="evidence" value="ECO:0007669"/>
    <property type="project" value="InterPro"/>
</dbReference>
<evidence type="ECO:0000256" key="5">
    <source>
        <dbReference type="ARBA" id="ARBA00022801"/>
    </source>
</evidence>
<dbReference type="GO" id="GO:0005737">
    <property type="term" value="C:cytoplasm"/>
    <property type="evidence" value="ECO:0007669"/>
    <property type="project" value="InterPro"/>
</dbReference>
<dbReference type="SUPFAM" id="SSF50324">
    <property type="entry name" value="Inorganic pyrophosphatase"/>
    <property type="match status" value="1"/>
</dbReference>
<evidence type="ECO:0000256" key="7">
    <source>
        <dbReference type="SAM" id="SignalP"/>
    </source>
</evidence>
<dbReference type="EMBL" id="HBFK01026536">
    <property type="protein sequence ID" value="CAD8749673.1"/>
    <property type="molecule type" value="Transcribed_RNA"/>
</dbReference>
<keyword evidence="6" id="KW-0460">Magnesium</keyword>
<dbReference type="AlphaFoldDB" id="A0A6U5A2U9"/>
<feature type="signal peptide" evidence="7">
    <location>
        <begin position="1"/>
        <end position="26"/>
    </location>
</feature>
<comment type="cofactor">
    <cofactor evidence="1">
        <name>Mg(2+)</name>
        <dbReference type="ChEBI" id="CHEBI:18420"/>
    </cofactor>
</comment>
<dbReference type="Gene3D" id="3.90.80.10">
    <property type="entry name" value="Inorganic pyrophosphatase"/>
    <property type="match status" value="1"/>
</dbReference>
<dbReference type="Pfam" id="PF00719">
    <property type="entry name" value="Pyrophosphatase"/>
    <property type="match status" value="1"/>
</dbReference>
<keyword evidence="5" id="KW-0378">Hydrolase</keyword>
<organism evidence="8">
    <name type="scientific">Hemiselmis andersenii</name>
    <name type="common">Cryptophyte alga</name>
    <dbReference type="NCBI Taxonomy" id="464988"/>
    <lineage>
        <taxon>Eukaryota</taxon>
        <taxon>Cryptophyceae</taxon>
        <taxon>Cryptomonadales</taxon>
        <taxon>Hemiselmidaceae</taxon>
        <taxon>Hemiselmis</taxon>
    </lineage>
</organism>
<dbReference type="GO" id="GO:0006796">
    <property type="term" value="P:phosphate-containing compound metabolic process"/>
    <property type="evidence" value="ECO:0007669"/>
    <property type="project" value="InterPro"/>
</dbReference>
<dbReference type="GO" id="GO:0004427">
    <property type="term" value="F:inorganic diphosphate phosphatase activity"/>
    <property type="evidence" value="ECO:0007669"/>
    <property type="project" value="UniProtKB-EC"/>
</dbReference>
<protein>
    <recommendedName>
        <fullName evidence="3">inorganic diphosphatase</fullName>
        <ecNumber evidence="3">3.6.1.1</ecNumber>
    </recommendedName>
</protein>
<sequence>MLRPTISSGMASRITSVALLPVLATAYISSSMTPSTFGARRAFHSISRPSALRTASPSVLPLSQRRPIARGAAALRSAYTITEEGKFPSEEYRVFFKEDGKTISPWHDVPTWADKKAGIVNAIIEITKDTRPKMEVATKEESNPIKQDMKKGKLRDYPLDIFWNYGMIPKTWENPKAEHPEMKAFGDDDPVDIVEIGSKPISRGTICQIKAVGTLAMIDEGELDWKVIGVSTEDPKCKDINSVADMEKAFPGQIDAIREWFRNYKSDGKFEGGKWVDITEGQNSFGLGEECKDMAYTAEVIEETSEQYAQLMSGKVDADGLWLKK</sequence>
<gene>
    <name evidence="8" type="ORF">HAND1043_LOCUS16177</name>
</gene>
<dbReference type="InterPro" id="IPR008162">
    <property type="entry name" value="Pyrophosphatase"/>
</dbReference>
<dbReference type="PANTHER" id="PTHR10286">
    <property type="entry name" value="INORGANIC PYROPHOSPHATASE"/>
    <property type="match status" value="1"/>
</dbReference>
<keyword evidence="7" id="KW-0732">Signal</keyword>
<dbReference type="InterPro" id="IPR036649">
    <property type="entry name" value="Pyrophosphatase_sf"/>
</dbReference>
<accession>A0A6U5A2U9</accession>
<feature type="chain" id="PRO_5030160467" description="inorganic diphosphatase" evidence="7">
    <location>
        <begin position="27"/>
        <end position="325"/>
    </location>
</feature>
<comment type="similarity">
    <text evidence="2">Belongs to the PPase family.</text>
</comment>
<reference evidence="8" key="1">
    <citation type="submission" date="2021-01" db="EMBL/GenBank/DDBJ databases">
        <authorList>
            <person name="Corre E."/>
            <person name="Pelletier E."/>
            <person name="Niang G."/>
            <person name="Scheremetjew M."/>
            <person name="Finn R."/>
            <person name="Kale V."/>
            <person name="Holt S."/>
            <person name="Cochrane G."/>
            <person name="Meng A."/>
            <person name="Brown T."/>
            <person name="Cohen L."/>
        </authorList>
    </citation>
    <scope>NUCLEOTIDE SEQUENCE</scope>
    <source>
        <strain evidence="8">CCMP441</strain>
    </source>
</reference>
<evidence type="ECO:0000256" key="3">
    <source>
        <dbReference type="ARBA" id="ARBA00012146"/>
    </source>
</evidence>
<evidence type="ECO:0000256" key="2">
    <source>
        <dbReference type="ARBA" id="ARBA00006220"/>
    </source>
</evidence>
<evidence type="ECO:0000313" key="8">
    <source>
        <dbReference type="EMBL" id="CAD8749673.1"/>
    </source>
</evidence>
<name>A0A6U5A2U9_HEMAN</name>
<evidence type="ECO:0000256" key="6">
    <source>
        <dbReference type="ARBA" id="ARBA00022842"/>
    </source>
</evidence>
<dbReference type="PROSITE" id="PS00387">
    <property type="entry name" value="PPASE"/>
    <property type="match status" value="1"/>
</dbReference>
<keyword evidence="4" id="KW-0479">Metal-binding</keyword>
<evidence type="ECO:0000256" key="1">
    <source>
        <dbReference type="ARBA" id="ARBA00001946"/>
    </source>
</evidence>
<dbReference type="CDD" id="cd00412">
    <property type="entry name" value="pyrophosphatase"/>
    <property type="match status" value="1"/>
</dbReference>